<proteinExistence type="predicted"/>
<dbReference type="EMBL" id="BMAO01028462">
    <property type="protein sequence ID" value="GFR24883.1"/>
    <property type="molecule type" value="Genomic_DNA"/>
</dbReference>
<keyword evidence="3" id="KW-1185">Reference proteome</keyword>
<protein>
    <submittedName>
        <fullName evidence="2">Uncharacterized protein</fullName>
    </submittedName>
</protein>
<feature type="region of interest" description="Disordered" evidence="1">
    <location>
        <begin position="33"/>
        <end position="55"/>
    </location>
</feature>
<organism evidence="2 3">
    <name type="scientific">Trichonephila clavata</name>
    <name type="common">Joro spider</name>
    <name type="synonym">Nephila clavata</name>
    <dbReference type="NCBI Taxonomy" id="2740835"/>
    <lineage>
        <taxon>Eukaryota</taxon>
        <taxon>Metazoa</taxon>
        <taxon>Ecdysozoa</taxon>
        <taxon>Arthropoda</taxon>
        <taxon>Chelicerata</taxon>
        <taxon>Arachnida</taxon>
        <taxon>Araneae</taxon>
        <taxon>Araneomorphae</taxon>
        <taxon>Entelegynae</taxon>
        <taxon>Araneoidea</taxon>
        <taxon>Nephilidae</taxon>
        <taxon>Trichonephila</taxon>
    </lineage>
</organism>
<name>A0A8X6HJU7_TRICU</name>
<gene>
    <name evidence="2" type="ORF">TNCT_64271</name>
</gene>
<accession>A0A8X6HJU7</accession>
<comment type="caution">
    <text evidence="2">The sequence shown here is derived from an EMBL/GenBank/DDBJ whole genome shotgun (WGS) entry which is preliminary data.</text>
</comment>
<dbReference type="Proteomes" id="UP000887116">
    <property type="component" value="Unassembled WGS sequence"/>
</dbReference>
<evidence type="ECO:0000256" key="1">
    <source>
        <dbReference type="SAM" id="MobiDB-lite"/>
    </source>
</evidence>
<reference evidence="2" key="1">
    <citation type="submission" date="2020-07" db="EMBL/GenBank/DDBJ databases">
        <title>Multicomponent nature underlies the extraordinary mechanical properties of spider dragline silk.</title>
        <authorList>
            <person name="Kono N."/>
            <person name="Nakamura H."/>
            <person name="Mori M."/>
            <person name="Yoshida Y."/>
            <person name="Ohtoshi R."/>
            <person name="Malay A.D."/>
            <person name="Moran D.A.P."/>
            <person name="Tomita M."/>
            <person name="Numata K."/>
            <person name="Arakawa K."/>
        </authorList>
    </citation>
    <scope>NUCLEOTIDE SEQUENCE</scope>
</reference>
<evidence type="ECO:0000313" key="2">
    <source>
        <dbReference type="EMBL" id="GFR24883.1"/>
    </source>
</evidence>
<sequence length="69" mass="7820">MRNVYANHTTLIVSQLLTKMSVTTLLQPPISPYFTPAEPKDENNPEKTSEWDTRGSRGCQFLTGCQGRY</sequence>
<feature type="compositionally biased region" description="Basic and acidic residues" evidence="1">
    <location>
        <begin position="38"/>
        <end position="55"/>
    </location>
</feature>
<evidence type="ECO:0000313" key="3">
    <source>
        <dbReference type="Proteomes" id="UP000887116"/>
    </source>
</evidence>
<dbReference type="AlphaFoldDB" id="A0A8X6HJU7"/>